<dbReference type="HAMAP" id="MF_00795">
    <property type="entry name" value="CutC"/>
    <property type="match status" value="1"/>
</dbReference>
<organism evidence="4 5">
    <name type="scientific">Candidatus Olsenella excrementavium</name>
    <dbReference type="NCBI Taxonomy" id="2838709"/>
    <lineage>
        <taxon>Bacteria</taxon>
        <taxon>Bacillati</taxon>
        <taxon>Actinomycetota</taxon>
        <taxon>Coriobacteriia</taxon>
        <taxon>Coriobacteriales</taxon>
        <taxon>Atopobiaceae</taxon>
        <taxon>Olsenella</taxon>
    </lineage>
</organism>
<dbReference type="PANTHER" id="PTHR12598:SF0">
    <property type="entry name" value="COPPER HOMEOSTASIS PROTEIN CUTC HOMOLOG"/>
    <property type="match status" value="1"/>
</dbReference>
<comment type="subcellular location">
    <subcellularLocation>
        <location evidence="3">Cytoplasm</location>
    </subcellularLocation>
</comment>
<dbReference type="SUPFAM" id="SSF110395">
    <property type="entry name" value="CutC-like"/>
    <property type="match status" value="1"/>
</dbReference>
<evidence type="ECO:0000256" key="2">
    <source>
        <dbReference type="ARBA" id="ARBA00022490"/>
    </source>
</evidence>
<dbReference type="InterPro" id="IPR005627">
    <property type="entry name" value="CutC-like"/>
</dbReference>
<dbReference type="AlphaFoldDB" id="A0A9D1ZA20"/>
<reference evidence="4" key="2">
    <citation type="submission" date="2021-04" db="EMBL/GenBank/DDBJ databases">
        <authorList>
            <person name="Gilroy R."/>
        </authorList>
    </citation>
    <scope>NUCLEOTIDE SEQUENCE</scope>
    <source>
        <strain evidence="4">ChiHjej10B9-743</strain>
    </source>
</reference>
<name>A0A9D1ZA20_9ACTN</name>
<evidence type="ECO:0000256" key="1">
    <source>
        <dbReference type="ARBA" id="ARBA00007768"/>
    </source>
</evidence>
<evidence type="ECO:0000313" key="5">
    <source>
        <dbReference type="Proteomes" id="UP000824133"/>
    </source>
</evidence>
<dbReference type="Pfam" id="PF03932">
    <property type="entry name" value="CutC"/>
    <property type="match status" value="1"/>
</dbReference>
<evidence type="ECO:0000313" key="4">
    <source>
        <dbReference type="EMBL" id="HIY79716.1"/>
    </source>
</evidence>
<dbReference type="FunFam" id="3.20.20.380:FF:000003">
    <property type="entry name" value="Copper homeostasis protein CutC"/>
    <property type="match status" value="1"/>
</dbReference>
<accession>A0A9D1ZA20</accession>
<proteinExistence type="inferred from homology"/>
<comment type="caution">
    <text evidence="4">The sequence shown here is derived from an EMBL/GenBank/DDBJ whole genome shotgun (WGS) entry which is preliminary data.</text>
</comment>
<comment type="similarity">
    <text evidence="1 3">Belongs to the CutC family.</text>
</comment>
<dbReference type="GO" id="GO:0005737">
    <property type="term" value="C:cytoplasm"/>
    <property type="evidence" value="ECO:0007669"/>
    <property type="project" value="UniProtKB-SubCell"/>
</dbReference>
<dbReference type="GO" id="GO:0005507">
    <property type="term" value="F:copper ion binding"/>
    <property type="evidence" value="ECO:0007669"/>
    <property type="project" value="TreeGrafter"/>
</dbReference>
<reference evidence="4" key="1">
    <citation type="journal article" date="2021" name="PeerJ">
        <title>Extensive microbial diversity within the chicken gut microbiome revealed by metagenomics and culture.</title>
        <authorList>
            <person name="Gilroy R."/>
            <person name="Ravi A."/>
            <person name="Getino M."/>
            <person name="Pursley I."/>
            <person name="Horton D.L."/>
            <person name="Alikhan N.F."/>
            <person name="Baker D."/>
            <person name="Gharbi K."/>
            <person name="Hall N."/>
            <person name="Watson M."/>
            <person name="Adriaenssens E.M."/>
            <person name="Foster-Nyarko E."/>
            <person name="Jarju S."/>
            <person name="Secka A."/>
            <person name="Antonio M."/>
            <person name="Oren A."/>
            <person name="Chaudhuri R.R."/>
            <person name="La Ragione R."/>
            <person name="Hildebrand F."/>
            <person name="Pallen M.J."/>
        </authorList>
    </citation>
    <scope>NUCLEOTIDE SEQUENCE</scope>
    <source>
        <strain evidence="4">ChiHjej10B9-743</strain>
    </source>
</reference>
<dbReference type="InterPro" id="IPR036822">
    <property type="entry name" value="CutC-like_dom_sf"/>
</dbReference>
<evidence type="ECO:0000256" key="3">
    <source>
        <dbReference type="HAMAP-Rule" id="MF_00795"/>
    </source>
</evidence>
<comment type="caution">
    <text evidence="3">Once thought to be involved in copper homeostasis, experiments in E.coli have shown this is not the case.</text>
</comment>
<keyword evidence="2 3" id="KW-0963">Cytoplasm</keyword>
<dbReference type="PANTHER" id="PTHR12598">
    <property type="entry name" value="COPPER HOMEOSTASIS PROTEIN CUTC"/>
    <property type="match status" value="1"/>
</dbReference>
<protein>
    <recommendedName>
        <fullName evidence="3">PF03932 family protein CutC</fullName>
    </recommendedName>
</protein>
<sequence>MLREFCAENVERVPAAIAAGAGRIELCDNLAVGGTSPSYGVIRAAVAIARQTGAAVMAMARPRGGNFVYSADEEQMMLDDVAMARSLGVTGVVFGCLVADDATGEAVVDREMTARLVEAAHGPVTDEAGAEVPPVAVTFHMAFDELAEERQREAIDFLAELGVERILTHGGAAGTPIADNLDHLRRLIEHAAGRLIILPGGGITFENAESVADALGVQEVHGTKIVRLG</sequence>
<dbReference type="EMBL" id="DXCP01000034">
    <property type="protein sequence ID" value="HIY79716.1"/>
    <property type="molecule type" value="Genomic_DNA"/>
</dbReference>
<dbReference type="Proteomes" id="UP000824133">
    <property type="component" value="Unassembled WGS sequence"/>
</dbReference>
<dbReference type="Gene3D" id="3.20.20.380">
    <property type="entry name" value="Copper homeostasis (CutC) domain"/>
    <property type="match status" value="1"/>
</dbReference>
<gene>
    <name evidence="3" type="primary">cutC</name>
    <name evidence="4" type="ORF">IAA42_04685</name>
</gene>